<name>A0A7Y9ZAX1_9MICO</name>
<accession>A0A7Y9ZAX1</accession>
<protein>
    <submittedName>
        <fullName evidence="2">Inosine-uridine nucleoside N-ribohydrolase</fullName>
    </submittedName>
</protein>
<dbReference type="GO" id="GO:0016799">
    <property type="term" value="F:hydrolase activity, hydrolyzing N-glycosyl compounds"/>
    <property type="evidence" value="ECO:0007669"/>
    <property type="project" value="InterPro"/>
</dbReference>
<evidence type="ECO:0000313" key="2">
    <source>
        <dbReference type="EMBL" id="NYI39956.1"/>
    </source>
</evidence>
<dbReference type="InterPro" id="IPR036452">
    <property type="entry name" value="Ribo_hydro-like"/>
</dbReference>
<keyword evidence="3" id="KW-1185">Reference proteome</keyword>
<dbReference type="Gene3D" id="3.90.245.10">
    <property type="entry name" value="Ribonucleoside hydrolase-like"/>
    <property type="match status" value="1"/>
</dbReference>
<comment type="caution">
    <text evidence="2">The sequence shown here is derived from an EMBL/GenBank/DDBJ whole genome shotgun (WGS) entry which is preliminary data.</text>
</comment>
<dbReference type="SUPFAM" id="SSF53590">
    <property type="entry name" value="Nucleoside hydrolase"/>
    <property type="match status" value="1"/>
</dbReference>
<evidence type="ECO:0000259" key="1">
    <source>
        <dbReference type="Pfam" id="PF01156"/>
    </source>
</evidence>
<keyword evidence="2" id="KW-0378">Hydrolase</keyword>
<dbReference type="Pfam" id="PF01156">
    <property type="entry name" value="IU_nuc_hydro"/>
    <property type="match status" value="1"/>
</dbReference>
<dbReference type="InterPro" id="IPR001910">
    <property type="entry name" value="Inosine/uridine_hydrolase_dom"/>
</dbReference>
<dbReference type="Proteomes" id="UP000547973">
    <property type="component" value="Unassembled WGS sequence"/>
</dbReference>
<organism evidence="2 3">
    <name type="scientific">Demequina lutea</name>
    <dbReference type="NCBI Taxonomy" id="431489"/>
    <lineage>
        <taxon>Bacteria</taxon>
        <taxon>Bacillati</taxon>
        <taxon>Actinomycetota</taxon>
        <taxon>Actinomycetes</taxon>
        <taxon>Micrococcales</taxon>
        <taxon>Demequinaceae</taxon>
        <taxon>Demequina</taxon>
    </lineage>
</organism>
<reference evidence="2 3" key="1">
    <citation type="submission" date="2020-07" db="EMBL/GenBank/DDBJ databases">
        <title>Sequencing the genomes of 1000 actinobacteria strains.</title>
        <authorList>
            <person name="Klenk H.-P."/>
        </authorList>
    </citation>
    <scope>NUCLEOTIDE SEQUENCE [LARGE SCALE GENOMIC DNA]</scope>
    <source>
        <strain evidence="2 3">DSM 19970</strain>
    </source>
</reference>
<proteinExistence type="predicted"/>
<gene>
    <name evidence="2" type="ORF">BKA03_000075</name>
</gene>
<dbReference type="AlphaFoldDB" id="A0A7Y9ZAX1"/>
<dbReference type="RefSeq" id="WP_062075655.1">
    <property type="nucleotide sequence ID" value="NZ_BBRC01000012.1"/>
</dbReference>
<sequence>MATVPTSPFPQPAHAWKLGEHPWLDAWGGTPARARVIIDNDFAGDPDDLVQVVHHLLSPSVEISLIVSSHLHEGHGSPDAAAAEGADVVRSIFGRMGLDAEGVLCVGAERAMSDTTRPQASDATERILAEAMRDDPRPLFYVAGGSLTDLASALLLHPEIAGPLTLVWIGGFGHDEDLSGLVADDEYNFSMDVAAAGVIFDAPELEVWQVPRTTYAACIMSDAEMITQWAMAGPLGAHLRDEVRAEMERFVDGQRAMAETYVMGDSPLVLLTALTNFWGPEASSCSYVVKPTPALLPDGSYVERSDSRPMRLYTSVDVRLMHADLAAKLTLFEAWQRS</sequence>
<feature type="domain" description="Inosine/uridine-preferring nucleoside hydrolase" evidence="1">
    <location>
        <begin position="37"/>
        <end position="243"/>
    </location>
</feature>
<evidence type="ECO:0000313" key="3">
    <source>
        <dbReference type="Proteomes" id="UP000547973"/>
    </source>
</evidence>
<dbReference type="EMBL" id="JACBZO010000001">
    <property type="protein sequence ID" value="NYI39956.1"/>
    <property type="molecule type" value="Genomic_DNA"/>
</dbReference>
<dbReference type="OrthoDB" id="2530052at2"/>